<dbReference type="GO" id="GO:0008654">
    <property type="term" value="P:phospholipid biosynthetic process"/>
    <property type="evidence" value="ECO:0007669"/>
    <property type="project" value="UniProtKB-KW"/>
</dbReference>
<keyword evidence="3" id="KW-0808">Transferase</keyword>
<evidence type="ECO:0000259" key="12">
    <source>
        <dbReference type="PROSITE" id="PS50146"/>
    </source>
</evidence>
<dbReference type="Pfam" id="PF00781">
    <property type="entry name" value="DAGK_cat"/>
    <property type="match status" value="1"/>
</dbReference>
<protein>
    <recommendedName>
        <fullName evidence="12">DAGKc domain-containing protein</fullName>
    </recommendedName>
</protein>
<evidence type="ECO:0000256" key="4">
    <source>
        <dbReference type="ARBA" id="ARBA00022723"/>
    </source>
</evidence>
<dbReference type="InterPro" id="IPR005218">
    <property type="entry name" value="Diacylglycerol/lipid_kinase"/>
</dbReference>
<dbReference type="KEGG" id="lul:LPB138_10640"/>
<evidence type="ECO:0000313" key="13">
    <source>
        <dbReference type="EMBL" id="AOW21107.1"/>
    </source>
</evidence>
<dbReference type="GO" id="GO:0046872">
    <property type="term" value="F:metal ion binding"/>
    <property type="evidence" value="ECO:0007669"/>
    <property type="project" value="UniProtKB-KW"/>
</dbReference>
<dbReference type="EMBL" id="CP017478">
    <property type="protein sequence ID" value="AOW21107.1"/>
    <property type="molecule type" value="Genomic_DNA"/>
</dbReference>
<keyword evidence="9" id="KW-0443">Lipid metabolism</keyword>
<dbReference type="InterPro" id="IPR050187">
    <property type="entry name" value="Lipid_Phosphate_FormReg"/>
</dbReference>
<accession>A0A1D8P958</accession>
<dbReference type="OrthoDB" id="9786026at2"/>
<feature type="domain" description="DAGKc" evidence="12">
    <location>
        <begin position="1"/>
        <end position="136"/>
    </location>
</feature>
<dbReference type="PANTHER" id="PTHR12358:SF106">
    <property type="entry name" value="LIPID KINASE YEGS"/>
    <property type="match status" value="1"/>
</dbReference>
<evidence type="ECO:0000256" key="2">
    <source>
        <dbReference type="ARBA" id="ARBA00022516"/>
    </source>
</evidence>
<keyword evidence="6" id="KW-0418">Kinase</keyword>
<dbReference type="Proteomes" id="UP000176050">
    <property type="component" value="Chromosome"/>
</dbReference>
<dbReference type="PANTHER" id="PTHR12358">
    <property type="entry name" value="SPHINGOSINE KINASE"/>
    <property type="match status" value="1"/>
</dbReference>
<keyword evidence="10" id="KW-0594">Phospholipid biosynthesis</keyword>
<organism evidence="13 14">
    <name type="scientific">Urechidicola croceus</name>
    <dbReference type="NCBI Taxonomy" id="1850246"/>
    <lineage>
        <taxon>Bacteria</taxon>
        <taxon>Pseudomonadati</taxon>
        <taxon>Bacteroidota</taxon>
        <taxon>Flavobacteriia</taxon>
        <taxon>Flavobacteriales</taxon>
        <taxon>Flavobacteriaceae</taxon>
        <taxon>Urechidicola</taxon>
    </lineage>
</organism>
<keyword evidence="7" id="KW-0067">ATP-binding</keyword>
<evidence type="ECO:0000256" key="9">
    <source>
        <dbReference type="ARBA" id="ARBA00023098"/>
    </source>
</evidence>
<evidence type="ECO:0000256" key="11">
    <source>
        <dbReference type="ARBA" id="ARBA00023264"/>
    </source>
</evidence>
<dbReference type="InterPro" id="IPR045540">
    <property type="entry name" value="YegS/DAGK_C"/>
</dbReference>
<dbReference type="Gene3D" id="2.60.200.40">
    <property type="match status" value="1"/>
</dbReference>
<keyword evidence="14" id="KW-1185">Reference proteome</keyword>
<dbReference type="AlphaFoldDB" id="A0A1D8P958"/>
<dbReference type="RefSeq" id="WP_070237271.1">
    <property type="nucleotide sequence ID" value="NZ_CP017478.1"/>
</dbReference>
<evidence type="ECO:0000256" key="6">
    <source>
        <dbReference type="ARBA" id="ARBA00022777"/>
    </source>
</evidence>
<dbReference type="GO" id="GO:0016301">
    <property type="term" value="F:kinase activity"/>
    <property type="evidence" value="ECO:0007669"/>
    <property type="project" value="UniProtKB-KW"/>
</dbReference>
<comment type="cofactor">
    <cofactor evidence="1">
        <name>Mg(2+)</name>
        <dbReference type="ChEBI" id="CHEBI:18420"/>
    </cofactor>
</comment>
<evidence type="ECO:0000256" key="10">
    <source>
        <dbReference type="ARBA" id="ARBA00023209"/>
    </source>
</evidence>
<keyword evidence="5" id="KW-0547">Nucleotide-binding</keyword>
<dbReference type="PROSITE" id="PS50146">
    <property type="entry name" value="DAGK"/>
    <property type="match status" value="1"/>
</dbReference>
<evidence type="ECO:0000256" key="8">
    <source>
        <dbReference type="ARBA" id="ARBA00022842"/>
    </source>
</evidence>
<dbReference type="Pfam" id="PF19279">
    <property type="entry name" value="YegS_C"/>
    <property type="match status" value="1"/>
</dbReference>
<gene>
    <name evidence="13" type="ORF">LPB138_10640</name>
</gene>
<dbReference type="GO" id="GO:0005886">
    <property type="term" value="C:plasma membrane"/>
    <property type="evidence" value="ECO:0007669"/>
    <property type="project" value="TreeGrafter"/>
</dbReference>
<keyword evidence="11" id="KW-1208">Phospholipid metabolism</keyword>
<keyword evidence="8" id="KW-0460">Magnesium</keyword>
<evidence type="ECO:0000256" key="7">
    <source>
        <dbReference type="ARBA" id="ARBA00022840"/>
    </source>
</evidence>
<proteinExistence type="predicted"/>
<dbReference type="Gene3D" id="3.40.50.10330">
    <property type="entry name" value="Probable inorganic polyphosphate/atp-NAD kinase, domain 1"/>
    <property type="match status" value="1"/>
</dbReference>
<evidence type="ECO:0000256" key="5">
    <source>
        <dbReference type="ARBA" id="ARBA00022741"/>
    </source>
</evidence>
<dbReference type="NCBIfam" id="TIGR00147">
    <property type="entry name" value="YegS/Rv2252/BmrU family lipid kinase"/>
    <property type="match status" value="1"/>
</dbReference>
<dbReference type="STRING" id="1850246.LPB138_10640"/>
<keyword evidence="4" id="KW-0479">Metal-binding</keyword>
<dbReference type="SUPFAM" id="SSF111331">
    <property type="entry name" value="NAD kinase/diacylglycerol kinase-like"/>
    <property type="match status" value="1"/>
</dbReference>
<evidence type="ECO:0000313" key="14">
    <source>
        <dbReference type="Proteomes" id="UP000176050"/>
    </source>
</evidence>
<sequence>MTDNWFVIINPTSGRGKFKKLIPKLLLELELNNIWFEFKITQYQKHAVDIARNAISKGYKNIISVGGDGTLHNVVNGIMSQSIVNTSDIKLAVIPIGTGNDWVKSYKIPRKFKKNIKIITQGNSIYQDIGKINFENINKPIYFNNIAGIGFDGYVVNRIKKYKKYGSLSYLIGSISGFYKYKPIPLKIEFNNKEFIEISFMTLIGLCKFSGGGMKLTKNPDPFDGLFEITIVKNISIFNLFKNLFKLFNGTIINHEMVENYKTNRIKITLIDESEPYIQADGEVLNTSDFEIELIPKAIQFIVP</sequence>
<dbReference type="InterPro" id="IPR001206">
    <property type="entry name" value="Diacylglycerol_kinase_cat_dom"/>
</dbReference>
<evidence type="ECO:0000256" key="1">
    <source>
        <dbReference type="ARBA" id="ARBA00001946"/>
    </source>
</evidence>
<reference evidence="13 14" key="1">
    <citation type="submission" date="2016-10" db="EMBL/GenBank/DDBJ databases">
        <title>Lutibacter sp. LPB0138, isolated from marine gastropod.</title>
        <authorList>
            <person name="Kim E."/>
            <person name="Yi H."/>
        </authorList>
    </citation>
    <scope>NUCLEOTIDE SEQUENCE [LARGE SCALE GENOMIC DNA]</scope>
    <source>
        <strain evidence="13 14">LPB0138</strain>
    </source>
</reference>
<dbReference type="GO" id="GO:0005524">
    <property type="term" value="F:ATP binding"/>
    <property type="evidence" value="ECO:0007669"/>
    <property type="project" value="UniProtKB-KW"/>
</dbReference>
<keyword evidence="2" id="KW-0444">Lipid biosynthesis</keyword>
<dbReference type="InterPro" id="IPR016064">
    <property type="entry name" value="NAD/diacylglycerol_kinase_sf"/>
</dbReference>
<dbReference type="SMART" id="SM00046">
    <property type="entry name" value="DAGKc"/>
    <property type="match status" value="1"/>
</dbReference>
<dbReference type="InterPro" id="IPR017438">
    <property type="entry name" value="ATP-NAD_kinase_N"/>
</dbReference>
<name>A0A1D8P958_9FLAO</name>
<evidence type="ECO:0000256" key="3">
    <source>
        <dbReference type="ARBA" id="ARBA00022679"/>
    </source>
</evidence>